<proteinExistence type="predicted"/>
<dbReference type="GO" id="GO:0005737">
    <property type="term" value="C:cytoplasm"/>
    <property type="evidence" value="ECO:0007669"/>
    <property type="project" value="TreeGrafter"/>
</dbReference>
<name>A0A4P9W5X8_9FUNG</name>
<dbReference type="OrthoDB" id="264795at2759"/>
<sequence>MDPSKRYNLADAITVVGTCEDMCPEYERHEREYANDLMDFEKVRSGREGRREIPGTNRVDHQCAVKKYSRSAADSGTPLPCDLRPPMVLKRTLTYLLHTIIPTYGLEASHAFVRDRLRAIRKDLTIQNIRGLDAIDICEPIARFHILCAHRLCESTKVDVAQEVEQMRKCVHF</sequence>
<organism evidence="2 3">
    <name type="scientific">Blyttiomyces helicus</name>
    <dbReference type="NCBI Taxonomy" id="388810"/>
    <lineage>
        <taxon>Eukaryota</taxon>
        <taxon>Fungi</taxon>
        <taxon>Fungi incertae sedis</taxon>
        <taxon>Chytridiomycota</taxon>
        <taxon>Chytridiomycota incertae sedis</taxon>
        <taxon>Chytridiomycetes</taxon>
        <taxon>Chytridiomycetes incertae sedis</taxon>
        <taxon>Blyttiomyces</taxon>
    </lineage>
</organism>
<dbReference type="GO" id="GO:0070390">
    <property type="term" value="C:transcription export complex 2"/>
    <property type="evidence" value="ECO:0007669"/>
    <property type="project" value="TreeGrafter"/>
</dbReference>
<evidence type="ECO:0000259" key="1">
    <source>
        <dbReference type="Pfam" id="PF03399"/>
    </source>
</evidence>
<feature type="domain" description="SAC3/GANP/THP3 conserved" evidence="1">
    <location>
        <begin position="22"/>
        <end position="171"/>
    </location>
</feature>
<dbReference type="InterPro" id="IPR045107">
    <property type="entry name" value="SAC3/GANP/THP3"/>
</dbReference>
<dbReference type="AlphaFoldDB" id="A0A4P9W5X8"/>
<dbReference type="EMBL" id="KZ998301">
    <property type="protein sequence ID" value="RKO86318.1"/>
    <property type="molecule type" value="Genomic_DNA"/>
</dbReference>
<dbReference type="Gene3D" id="1.25.40.990">
    <property type="match status" value="1"/>
</dbReference>
<dbReference type="GO" id="GO:0006406">
    <property type="term" value="P:mRNA export from nucleus"/>
    <property type="evidence" value="ECO:0007669"/>
    <property type="project" value="TreeGrafter"/>
</dbReference>
<gene>
    <name evidence="2" type="ORF">BDK51DRAFT_51617</name>
</gene>
<dbReference type="InterPro" id="IPR005062">
    <property type="entry name" value="SAC3/GANP/THP3_conserved"/>
</dbReference>
<evidence type="ECO:0000313" key="2">
    <source>
        <dbReference type="EMBL" id="RKO86318.1"/>
    </source>
</evidence>
<dbReference type="PANTHER" id="PTHR12436">
    <property type="entry name" value="80 KDA MCM3-ASSOCIATED PROTEIN"/>
    <property type="match status" value="1"/>
</dbReference>
<dbReference type="PANTHER" id="PTHR12436:SF3">
    <property type="entry name" value="GERMINAL-CENTER ASSOCIATED NUCLEAR PROTEIN"/>
    <property type="match status" value="1"/>
</dbReference>
<keyword evidence="3" id="KW-1185">Reference proteome</keyword>
<evidence type="ECO:0000313" key="3">
    <source>
        <dbReference type="Proteomes" id="UP000269721"/>
    </source>
</evidence>
<dbReference type="Proteomes" id="UP000269721">
    <property type="component" value="Unassembled WGS sequence"/>
</dbReference>
<reference evidence="3" key="1">
    <citation type="journal article" date="2018" name="Nat. Microbiol.">
        <title>Leveraging single-cell genomics to expand the fungal tree of life.</title>
        <authorList>
            <person name="Ahrendt S.R."/>
            <person name="Quandt C.A."/>
            <person name="Ciobanu D."/>
            <person name="Clum A."/>
            <person name="Salamov A."/>
            <person name="Andreopoulos B."/>
            <person name="Cheng J.F."/>
            <person name="Woyke T."/>
            <person name="Pelin A."/>
            <person name="Henrissat B."/>
            <person name="Reynolds N.K."/>
            <person name="Benny G.L."/>
            <person name="Smith M.E."/>
            <person name="James T.Y."/>
            <person name="Grigoriev I.V."/>
        </authorList>
    </citation>
    <scope>NUCLEOTIDE SEQUENCE [LARGE SCALE GENOMIC DNA]</scope>
</reference>
<accession>A0A4P9W5X8</accession>
<dbReference type="Pfam" id="PF03399">
    <property type="entry name" value="SAC3_GANP"/>
    <property type="match status" value="1"/>
</dbReference>
<protein>
    <submittedName>
        <fullName evidence="2">SAC3/GANP/Nin1/mts3/eIF-3 p25 family-domain-containing protein</fullName>
    </submittedName>
</protein>